<dbReference type="GO" id="GO:0032182">
    <property type="term" value="F:ubiquitin-like protein binding"/>
    <property type="evidence" value="ECO:0007669"/>
    <property type="project" value="TreeGrafter"/>
</dbReference>
<dbReference type="InterPro" id="IPR042460">
    <property type="entry name" value="DCN1-like_PONY"/>
</dbReference>
<dbReference type="OrthoDB" id="27198at2759"/>
<evidence type="ECO:0000256" key="2">
    <source>
        <dbReference type="SAM" id="MobiDB-lite"/>
    </source>
</evidence>
<dbReference type="GeneID" id="19977094"/>
<dbReference type="InterPro" id="IPR014764">
    <property type="entry name" value="DCN-prot"/>
</dbReference>
<dbReference type="eggNOG" id="KOG3077">
    <property type="taxonomic scope" value="Eukaryota"/>
</dbReference>
<dbReference type="InterPro" id="IPR005176">
    <property type="entry name" value="PONY_dom"/>
</dbReference>
<feature type="region of interest" description="Disordered" evidence="2">
    <location>
        <begin position="376"/>
        <end position="398"/>
    </location>
</feature>
<dbReference type="PANTHER" id="PTHR12281:SF31">
    <property type="entry name" value="DCN1-LIKE PROTEIN 3"/>
    <property type="match status" value="1"/>
</dbReference>
<organism evidence="4 5">
    <name type="scientific">Cyphellophora europaea (strain CBS 101466)</name>
    <name type="common">Phialophora europaea</name>
    <dbReference type="NCBI Taxonomy" id="1220924"/>
    <lineage>
        <taxon>Eukaryota</taxon>
        <taxon>Fungi</taxon>
        <taxon>Dikarya</taxon>
        <taxon>Ascomycota</taxon>
        <taxon>Pezizomycotina</taxon>
        <taxon>Eurotiomycetes</taxon>
        <taxon>Chaetothyriomycetidae</taxon>
        <taxon>Chaetothyriales</taxon>
        <taxon>Cyphellophoraceae</taxon>
        <taxon>Cyphellophora</taxon>
    </lineage>
</organism>
<comment type="function">
    <text evidence="1">Neddylation of cullins play an essential role in the regulation of SCF-type complexes activity.</text>
</comment>
<feature type="region of interest" description="Disordered" evidence="2">
    <location>
        <begin position="124"/>
        <end position="146"/>
    </location>
</feature>
<evidence type="ECO:0000313" key="4">
    <source>
        <dbReference type="EMBL" id="ETN44880.1"/>
    </source>
</evidence>
<evidence type="ECO:0000256" key="1">
    <source>
        <dbReference type="RuleBase" id="RU410713"/>
    </source>
</evidence>
<dbReference type="GO" id="GO:0000151">
    <property type="term" value="C:ubiquitin ligase complex"/>
    <property type="evidence" value="ECO:0007669"/>
    <property type="project" value="TreeGrafter"/>
</dbReference>
<dbReference type="EMBL" id="KB822713">
    <property type="protein sequence ID" value="ETN44880.1"/>
    <property type="molecule type" value="Genomic_DNA"/>
</dbReference>
<name>W2S8D7_CYPE1</name>
<dbReference type="AlphaFoldDB" id="W2S8D7"/>
<dbReference type="Gene3D" id="1.10.238.200">
    <property type="entry name" value="Cullin, PONY binding domain"/>
    <property type="match status" value="1"/>
</dbReference>
<dbReference type="VEuPathDB" id="FungiDB:HMPREF1541_09755"/>
<dbReference type="Gene3D" id="1.10.238.10">
    <property type="entry name" value="EF-hand"/>
    <property type="match status" value="1"/>
</dbReference>
<dbReference type="Pfam" id="PF03556">
    <property type="entry name" value="Cullin_binding"/>
    <property type="match status" value="1"/>
</dbReference>
<reference evidence="4 5" key="1">
    <citation type="submission" date="2013-03" db="EMBL/GenBank/DDBJ databases">
        <title>The Genome Sequence of Phialophora europaea CBS 101466.</title>
        <authorList>
            <consortium name="The Broad Institute Genomics Platform"/>
            <person name="Cuomo C."/>
            <person name="de Hoog S."/>
            <person name="Gorbushina A."/>
            <person name="Walker B."/>
            <person name="Young S.K."/>
            <person name="Zeng Q."/>
            <person name="Gargeya S."/>
            <person name="Fitzgerald M."/>
            <person name="Haas B."/>
            <person name="Abouelleil A."/>
            <person name="Allen A.W."/>
            <person name="Alvarado L."/>
            <person name="Arachchi H.M."/>
            <person name="Berlin A.M."/>
            <person name="Chapman S.B."/>
            <person name="Gainer-Dewar J."/>
            <person name="Goldberg J."/>
            <person name="Griggs A."/>
            <person name="Gujja S."/>
            <person name="Hansen M."/>
            <person name="Howarth C."/>
            <person name="Imamovic A."/>
            <person name="Ireland A."/>
            <person name="Larimer J."/>
            <person name="McCowan C."/>
            <person name="Murphy C."/>
            <person name="Pearson M."/>
            <person name="Poon T.W."/>
            <person name="Priest M."/>
            <person name="Roberts A."/>
            <person name="Saif S."/>
            <person name="Shea T."/>
            <person name="Sisk P."/>
            <person name="Sykes S."/>
            <person name="Wortman J."/>
            <person name="Nusbaum C."/>
            <person name="Birren B."/>
        </authorList>
    </citation>
    <scope>NUCLEOTIDE SEQUENCE [LARGE SCALE GENOMIC DNA]</scope>
    <source>
        <strain evidence="4 5">CBS 101466</strain>
    </source>
</reference>
<evidence type="ECO:0000259" key="3">
    <source>
        <dbReference type="PROSITE" id="PS51229"/>
    </source>
</evidence>
<sequence>MPPRRKAPANAAAPRAKKAKTESVDLPSRTPIPRAPYADDFLEDARRDGIDVNSSSELEWFACIWARVKDRENHYAARMMSAGLELLPPSPAPDPPVSWVARQIADLAGFPNVVAAATAQPAINQPAIGPPADTEPASTQSPSTSFYGTGTNASPLAASLGAIFDKYSSSTNKDLMQIEEDEDRGTARYIRDVGVSFEEPALTALHELLGSTSVGEFERDAFISGWTSASATSSKILDTISKQANHMSILRNKLASDPAFFKTTYRATFKFGTQEGQRNVAIETATDFWRQFFTASSGGIDWVTPTSPETPWLDLWLEYTTNKHKRPVNKDLWNMVGELCLKSIEPGAEKLEWWNEDGAWPMAIDEFMTWVQTQRPELGKKSGDANNATATNDEMDTS</sequence>
<dbReference type="GO" id="GO:0045116">
    <property type="term" value="P:protein neddylation"/>
    <property type="evidence" value="ECO:0007669"/>
    <property type="project" value="TreeGrafter"/>
</dbReference>
<dbReference type="GO" id="GO:0097602">
    <property type="term" value="F:cullin family protein binding"/>
    <property type="evidence" value="ECO:0007669"/>
    <property type="project" value="TreeGrafter"/>
</dbReference>
<feature type="domain" description="DCUN1" evidence="3">
    <location>
        <begin position="155"/>
        <end position="372"/>
    </location>
</feature>
<dbReference type="HOGENOM" id="CLU_692652_0_0_1"/>
<dbReference type="PANTHER" id="PTHR12281">
    <property type="entry name" value="RP42 RELATED"/>
    <property type="match status" value="1"/>
</dbReference>
<dbReference type="PROSITE" id="PS51229">
    <property type="entry name" value="DCUN1"/>
    <property type="match status" value="1"/>
</dbReference>
<evidence type="ECO:0000313" key="5">
    <source>
        <dbReference type="Proteomes" id="UP000030752"/>
    </source>
</evidence>
<protein>
    <recommendedName>
        <fullName evidence="1">Defective in cullin neddylation protein</fullName>
    </recommendedName>
</protein>
<dbReference type="GO" id="GO:0031624">
    <property type="term" value="F:ubiquitin conjugating enzyme binding"/>
    <property type="evidence" value="ECO:0007669"/>
    <property type="project" value="TreeGrafter"/>
</dbReference>
<feature type="region of interest" description="Disordered" evidence="2">
    <location>
        <begin position="1"/>
        <end position="39"/>
    </location>
</feature>
<dbReference type="STRING" id="1220924.W2S8D7"/>
<dbReference type="Proteomes" id="UP000030752">
    <property type="component" value="Unassembled WGS sequence"/>
</dbReference>
<keyword evidence="5" id="KW-1185">Reference proteome</keyword>
<proteinExistence type="predicted"/>
<dbReference type="RefSeq" id="XP_008712650.1">
    <property type="nucleotide sequence ID" value="XM_008714428.1"/>
</dbReference>
<gene>
    <name evidence="4" type="ORF">HMPREF1541_09755</name>
</gene>
<dbReference type="InParanoid" id="W2S8D7"/>
<accession>W2S8D7</accession>
<feature type="compositionally biased region" description="Polar residues" evidence="2">
    <location>
        <begin position="136"/>
        <end position="146"/>
    </location>
</feature>